<dbReference type="AlphaFoldDB" id="A0A9N9DSB3"/>
<dbReference type="PANTHER" id="PTHR35871:SF1">
    <property type="entry name" value="CXC1-LIKE CYSTEINE CLUSTER ASSOCIATED WITH KDZ TRANSPOSASES DOMAIN-CONTAINING PROTEIN"/>
    <property type="match status" value="1"/>
</dbReference>
<keyword evidence="2" id="KW-1185">Reference proteome</keyword>
<protein>
    <submittedName>
        <fullName evidence="1">8845_t:CDS:1</fullName>
    </submittedName>
</protein>
<proteinExistence type="predicted"/>
<accession>A0A9N9DSB3</accession>
<dbReference type="Proteomes" id="UP000789759">
    <property type="component" value="Unassembled WGS sequence"/>
</dbReference>
<dbReference type="OrthoDB" id="10044727at2759"/>
<name>A0A9N9DSB3_9GLOM</name>
<comment type="caution">
    <text evidence="1">The sequence shown here is derived from an EMBL/GenBank/DDBJ whole genome shotgun (WGS) entry which is preliminary data.</text>
</comment>
<dbReference type="EMBL" id="CAJVQA010006748">
    <property type="protein sequence ID" value="CAG8645634.1"/>
    <property type="molecule type" value="Genomic_DNA"/>
</dbReference>
<evidence type="ECO:0000313" key="1">
    <source>
        <dbReference type="EMBL" id="CAG8645634.1"/>
    </source>
</evidence>
<dbReference type="PANTHER" id="PTHR35871">
    <property type="entry name" value="EXPRESSED PROTEIN"/>
    <property type="match status" value="1"/>
</dbReference>
<reference evidence="1" key="1">
    <citation type="submission" date="2021-06" db="EMBL/GenBank/DDBJ databases">
        <authorList>
            <person name="Kallberg Y."/>
            <person name="Tangrot J."/>
            <person name="Rosling A."/>
        </authorList>
    </citation>
    <scope>NUCLEOTIDE SEQUENCE</scope>
    <source>
        <strain evidence="1">FL966</strain>
    </source>
</reference>
<evidence type="ECO:0000313" key="2">
    <source>
        <dbReference type="Proteomes" id="UP000789759"/>
    </source>
</evidence>
<organism evidence="1 2">
    <name type="scientific">Cetraspora pellucida</name>
    <dbReference type="NCBI Taxonomy" id="1433469"/>
    <lineage>
        <taxon>Eukaryota</taxon>
        <taxon>Fungi</taxon>
        <taxon>Fungi incertae sedis</taxon>
        <taxon>Mucoromycota</taxon>
        <taxon>Glomeromycotina</taxon>
        <taxon>Glomeromycetes</taxon>
        <taxon>Diversisporales</taxon>
        <taxon>Gigasporaceae</taxon>
        <taxon>Cetraspora</taxon>
    </lineage>
</organism>
<sequence length="220" mass="25560">MALTNPNSNNISTVLFYLSIFEKYKKSIYFDGHEREDVVEYRKRFLEEMRTLERRMARYKESIMELILPVLGVGERKLILVTHDKCSFCANDGKREIWVHDEKMPLRKKGNGKSIMKKKKNPNILAEAHCYFTPAKFPNAMAVFAFDNSTNHLAFADDALVMQRMNKGPGEKQSVMRPTTFINSNGQLIEQEMVFEKNYSDPDLRGKPKGIKRVLEERSL</sequence>
<gene>
    <name evidence="1" type="ORF">CPELLU_LOCUS9075</name>
</gene>